<sequence>MLEVISSVVQRIEAFWLGILPILASVLDRITCLCRRFLWGGNFAKLLHTTYGNVGTKWILNSKTRIVIILLARSKYRQDSNALAQQMKRHENWEVAALRRHLIYPQDLNTTHEVQRSA</sequence>
<gene>
    <name evidence="1" type="ORF">M9H77_29493</name>
</gene>
<accession>A0ACB9ZYF5</accession>
<organism evidence="1 2">
    <name type="scientific">Catharanthus roseus</name>
    <name type="common">Madagascar periwinkle</name>
    <name type="synonym">Vinca rosea</name>
    <dbReference type="NCBI Taxonomy" id="4058"/>
    <lineage>
        <taxon>Eukaryota</taxon>
        <taxon>Viridiplantae</taxon>
        <taxon>Streptophyta</taxon>
        <taxon>Embryophyta</taxon>
        <taxon>Tracheophyta</taxon>
        <taxon>Spermatophyta</taxon>
        <taxon>Magnoliopsida</taxon>
        <taxon>eudicotyledons</taxon>
        <taxon>Gunneridae</taxon>
        <taxon>Pentapetalae</taxon>
        <taxon>asterids</taxon>
        <taxon>lamiids</taxon>
        <taxon>Gentianales</taxon>
        <taxon>Apocynaceae</taxon>
        <taxon>Rauvolfioideae</taxon>
        <taxon>Vinceae</taxon>
        <taxon>Catharanthinae</taxon>
        <taxon>Catharanthus</taxon>
    </lineage>
</organism>
<evidence type="ECO:0000313" key="1">
    <source>
        <dbReference type="EMBL" id="KAI5652306.1"/>
    </source>
</evidence>
<dbReference type="Proteomes" id="UP001060085">
    <property type="component" value="Linkage Group LG07"/>
</dbReference>
<protein>
    <submittedName>
        <fullName evidence="1">Uncharacterized protein</fullName>
    </submittedName>
</protein>
<evidence type="ECO:0000313" key="2">
    <source>
        <dbReference type="Proteomes" id="UP001060085"/>
    </source>
</evidence>
<name>A0ACB9ZYF5_CATRO</name>
<keyword evidence="2" id="KW-1185">Reference proteome</keyword>
<proteinExistence type="predicted"/>
<reference evidence="2" key="1">
    <citation type="journal article" date="2023" name="Nat. Plants">
        <title>Single-cell RNA sequencing provides a high-resolution roadmap for understanding the multicellular compartmentation of specialized metabolism.</title>
        <authorList>
            <person name="Sun S."/>
            <person name="Shen X."/>
            <person name="Li Y."/>
            <person name="Li Y."/>
            <person name="Wang S."/>
            <person name="Li R."/>
            <person name="Zhang H."/>
            <person name="Shen G."/>
            <person name="Guo B."/>
            <person name="Wei J."/>
            <person name="Xu J."/>
            <person name="St-Pierre B."/>
            <person name="Chen S."/>
            <person name="Sun C."/>
        </authorList>
    </citation>
    <scope>NUCLEOTIDE SEQUENCE [LARGE SCALE GENOMIC DNA]</scope>
</reference>
<comment type="caution">
    <text evidence="1">The sequence shown here is derived from an EMBL/GenBank/DDBJ whole genome shotgun (WGS) entry which is preliminary data.</text>
</comment>
<dbReference type="EMBL" id="CM044707">
    <property type="protein sequence ID" value="KAI5652306.1"/>
    <property type="molecule type" value="Genomic_DNA"/>
</dbReference>